<name>A0A143BKX5_9BACT</name>
<dbReference type="AlphaFoldDB" id="A0A143BKX5"/>
<evidence type="ECO:0000256" key="1">
    <source>
        <dbReference type="SAM" id="MobiDB-lite"/>
    </source>
</evidence>
<feature type="compositionally biased region" description="Basic and acidic residues" evidence="1">
    <location>
        <begin position="65"/>
        <end position="90"/>
    </location>
</feature>
<sequence>MTADRAWAQSKDKDKDAKGGVPREYLPPAGMCRVWVDGVPAQQQPAPTDCASAVRNKPSNGRVVYGEDKSKGKKIDDLPIKSLRGTDKKGPPLVPPDLSQADPRARDAWEAKKISDEQLYGDRPASNSPASLYPGPQPSPQGPAGSYGGYVTPGGVVVPGGVNDPRYFAPNAPPPGFGSATCLDRDGDGWCDDLRYGPPVCTDRDKDGRCDDLPEFASRAYPQVLPAMRSALDVVQGRPSNEIMQWLGTNEFIVRIPDQGRGGIPWRAIFLDTNSELLQVWTDVNRDGRADRIEVFKGGQRVKLIQR</sequence>
<dbReference type="eggNOG" id="ENOG50340S5">
    <property type="taxonomic scope" value="Bacteria"/>
</dbReference>
<evidence type="ECO:0000313" key="3">
    <source>
        <dbReference type="Proteomes" id="UP000076404"/>
    </source>
</evidence>
<reference evidence="2 3" key="2">
    <citation type="journal article" date="2016" name="Environ. Microbiol. Rep.">
        <title>Metagenomic evidence for the presence of phototrophic Gemmatimonadetes bacteria in diverse environments.</title>
        <authorList>
            <person name="Zeng Y."/>
            <person name="Baumbach J."/>
            <person name="Barbosa E.G."/>
            <person name="Azevedo V."/>
            <person name="Zhang C."/>
            <person name="Koblizek M."/>
        </authorList>
    </citation>
    <scope>NUCLEOTIDE SEQUENCE [LARGE SCALE GENOMIC DNA]</scope>
    <source>
        <strain evidence="2 3">AP64</strain>
    </source>
</reference>
<feature type="region of interest" description="Disordered" evidence="1">
    <location>
        <begin position="1"/>
        <end position="27"/>
    </location>
</feature>
<accession>A0A143BKX5</accession>
<reference evidence="2 3" key="1">
    <citation type="journal article" date="2014" name="Proc. Natl. Acad. Sci. U.S.A.">
        <title>Functional type 2 photosynthetic reaction centers found in the rare bacterial phylum Gemmatimonadetes.</title>
        <authorList>
            <person name="Zeng Y."/>
            <person name="Feng F."/>
            <person name="Medova H."/>
            <person name="Dean J."/>
            <person name="Koblizek M."/>
        </authorList>
    </citation>
    <scope>NUCLEOTIDE SEQUENCE [LARGE SCALE GENOMIC DNA]</scope>
    <source>
        <strain evidence="2 3">AP64</strain>
    </source>
</reference>
<evidence type="ECO:0000313" key="2">
    <source>
        <dbReference type="EMBL" id="AMW05687.1"/>
    </source>
</evidence>
<dbReference type="Proteomes" id="UP000076404">
    <property type="component" value="Chromosome"/>
</dbReference>
<gene>
    <name evidence="2" type="ORF">GEMMAAP_14515</name>
</gene>
<dbReference type="KEGG" id="gph:GEMMAAP_14515"/>
<feature type="region of interest" description="Disordered" evidence="1">
    <location>
        <begin position="41"/>
        <end position="148"/>
    </location>
</feature>
<protein>
    <submittedName>
        <fullName evidence="2">Uncharacterized protein</fullName>
    </submittedName>
</protein>
<organism evidence="2 3">
    <name type="scientific">Gemmatimonas phototrophica</name>
    <dbReference type="NCBI Taxonomy" id="1379270"/>
    <lineage>
        <taxon>Bacteria</taxon>
        <taxon>Pseudomonadati</taxon>
        <taxon>Gemmatimonadota</taxon>
        <taxon>Gemmatimonadia</taxon>
        <taxon>Gemmatimonadales</taxon>
        <taxon>Gemmatimonadaceae</taxon>
        <taxon>Gemmatimonas</taxon>
    </lineage>
</organism>
<keyword evidence="3" id="KW-1185">Reference proteome</keyword>
<proteinExistence type="predicted"/>
<feature type="compositionally biased region" description="Basic and acidic residues" evidence="1">
    <location>
        <begin position="103"/>
        <end position="116"/>
    </location>
</feature>
<dbReference type="EMBL" id="CP011454">
    <property type="protein sequence ID" value="AMW05687.1"/>
    <property type="molecule type" value="Genomic_DNA"/>
</dbReference>